<evidence type="ECO:0000313" key="5">
    <source>
        <dbReference type="Proteomes" id="UP001140206"/>
    </source>
</evidence>
<keyword evidence="5" id="KW-1185">Reference proteome</keyword>
<dbReference type="AlphaFoldDB" id="A0AAV8GBR9"/>
<accession>A0AAV8GBR9</accession>
<dbReference type="Pfam" id="PF26168">
    <property type="entry name" value="Glyco_transf_N"/>
    <property type="match status" value="1"/>
</dbReference>
<dbReference type="CDD" id="cd03784">
    <property type="entry name" value="GT1_Gtf-like"/>
    <property type="match status" value="1"/>
</dbReference>
<dbReference type="GO" id="GO:0008194">
    <property type="term" value="F:UDP-glycosyltransferase activity"/>
    <property type="evidence" value="ECO:0007669"/>
    <property type="project" value="InterPro"/>
</dbReference>
<dbReference type="InterPro" id="IPR002213">
    <property type="entry name" value="UDP_glucos_trans"/>
</dbReference>
<comment type="caution">
    <text evidence="4">The sequence shown here is derived from an EMBL/GenBank/DDBJ whole genome shotgun (WGS) entry which is preliminary data.</text>
</comment>
<evidence type="ECO:0000256" key="1">
    <source>
        <dbReference type="ARBA" id="ARBA00009995"/>
    </source>
</evidence>
<dbReference type="GO" id="GO:1901135">
    <property type="term" value="P:carbohydrate derivative metabolic process"/>
    <property type="evidence" value="ECO:0007669"/>
    <property type="project" value="UniProtKB-ARBA"/>
</dbReference>
<comment type="similarity">
    <text evidence="1">Belongs to the UDP-glycosyltransferase family.</text>
</comment>
<dbReference type="Pfam" id="PF00201">
    <property type="entry name" value="UDPGT"/>
    <property type="match status" value="1"/>
</dbReference>
<dbReference type="FunFam" id="3.40.50.2000:FF:000060">
    <property type="entry name" value="Glycosyltransferase"/>
    <property type="match status" value="1"/>
</dbReference>
<dbReference type="Proteomes" id="UP001140206">
    <property type="component" value="Chromosome 2"/>
</dbReference>
<proteinExistence type="inferred from homology"/>
<name>A0AAV8GBR9_9POAL</name>
<keyword evidence="2" id="KW-0808">Transferase</keyword>
<evidence type="ECO:0000256" key="2">
    <source>
        <dbReference type="ARBA" id="ARBA00022679"/>
    </source>
</evidence>
<gene>
    <name evidence="4" type="ORF">LUZ62_051774</name>
</gene>
<dbReference type="PANTHER" id="PTHR48044">
    <property type="entry name" value="GLYCOSYLTRANSFERASE"/>
    <property type="match status" value="1"/>
</dbReference>
<dbReference type="PANTHER" id="PTHR48044:SF29">
    <property type="entry name" value="GLYCOSYLTRANSFERASE"/>
    <property type="match status" value="1"/>
</dbReference>
<protein>
    <submittedName>
        <fullName evidence="4">Glycosyltransferase</fullName>
    </submittedName>
</protein>
<organism evidence="4 5">
    <name type="scientific">Rhynchospora pubera</name>
    <dbReference type="NCBI Taxonomy" id="906938"/>
    <lineage>
        <taxon>Eukaryota</taxon>
        <taxon>Viridiplantae</taxon>
        <taxon>Streptophyta</taxon>
        <taxon>Embryophyta</taxon>
        <taxon>Tracheophyta</taxon>
        <taxon>Spermatophyta</taxon>
        <taxon>Magnoliopsida</taxon>
        <taxon>Liliopsida</taxon>
        <taxon>Poales</taxon>
        <taxon>Cyperaceae</taxon>
        <taxon>Cyperoideae</taxon>
        <taxon>Rhynchosporeae</taxon>
        <taxon>Rhynchospora</taxon>
    </lineage>
</organism>
<dbReference type="Gene3D" id="3.40.50.2000">
    <property type="entry name" value="Glycogen Phosphorylase B"/>
    <property type="match status" value="2"/>
</dbReference>
<evidence type="ECO:0000259" key="3">
    <source>
        <dbReference type="Pfam" id="PF26168"/>
    </source>
</evidence>
<dbReference type="SUPFAM" id="SSF53756">
    <property type="entry name" value="UDP-Glycosyltransferase/glycogen phosphorylase"/>
    <property type="match status" value="1"/>
</dbReference>
<dbReference type="InterPro" id="IPR058980">
    <property type="entry name" value="Glyco_transf_N"/>
</dbReference>
<sequence>MDKKSLSVLMLPWLSHGHANRYLELAKRLTQELDNLSIHFCSTPIILESIRDILNQPPMATSSSNLPPPQSRINLVEIHLPELAELPPHLQTTKYLPTRLVPKLIQVFAESEQSFSQILETVRPDLLIFDVLQPWAVNLARKLNIPAVAYMGCSVAMSLAAHNYFKTGEEFPFPAIRLTDDNRRQKKGTKEDGQHVRSLLEGLVLCWQLSDFIIKRSFREVESKYIDYLSILIGKEVVPTGPLIPDISSVSTGNSNEAELVMNWLNQRERQSVVFVSFGSECFMPYKEMEQLARGLDLSGACFVWVARFPKVDQDENEGDSKKLLHGLMEKVGPQRGLVVTSWAPQRKIWLFHPNIGAFLTHCGWSSVIEGMQAGVPMLALPTAWDQPMNAKLMVELGIGIEILQRGLRNFKGEDVSASIKKILLSESGKSVRENAKNLAEVIRNRKDHEIPNLADKIVGLVSNVKAA</sequence>
<evidence type="ECO:0000313" key="4">
    <source>
        <dbReference type="EMBL" id="KAJ4800528.1"/>
    </source>
</evidence>
<reference evidence="4" key="1">
    <citation type="submission" date="2022-08" db="EMBL/GenBank/DDBJ databases">
        <authorList>
            <person name="Marques A."/>
        </authorList>
    </citation>
    <scope>NUCLEOTIDE SEQUENCE</scope>
    <source>
        <strain evidence="4">RhyPub2mFocal</strain>
        <tissue evidence="4">Leaves</tissue>
    </source>
</reference>
<feature type="domain" description="Glycosyltransferase N-terminal" evidence="3">
    <location>
        <begin position="5"/>
        <end position="243"/>
    </location>
</feature>
<dbReference type="EMBL" id="JAMFTS010000002">
    <property type="protein sequence ID" value="KAJ4800528.1"/>
    <property type="molecule type" value="Genomic_DNA"/>
</dbReference>